<dbReference type="Pfam" id="PF01610">
    <property type="entry name" value="DDE_Tnp_ISL3"/>
    <property type="match status" value="1"/>
</dbReference>
<evidence type="ECO:0000313" key="3">
    <source>
        <dbReference type="EMBL" id="OOP54884.1"/>
    </source>
</evidence>
<evidence type="ECO:0000256" key="1">
    <source>
        <dbReference type="SAM" id="MobiDB-lite"/>
    </source>
</evidence>
<accession>A0A1V4AP50</accession>
<dbReference type="EMBL" id="AYTS01000206">
    <property type="protein sequence ID" value="OOP54884.1"/>
    <property type="molecule type" value="Genomic_DNA"/>
</dbReference>
<reference evidence="3 4" key="1">
    <citation type="journal article" date="2017" name="Water Res.">
        <title>Discovery and metagenomic analysis of an anammox bacterial enrichment related to Candidatus "Brocadia caroliniensis" in a full-scale glycerol-fed nitritation-denitritation separate centrate treatment process.</title>
        <authorList>
            <person name="Park H."/>
            <person name="Brotto A.C."/>
            <person name="van Loosdrecht M.C."/>
            <person name="Chandran K."/>
        </authorList>
    </citation>
    <scope>NUCLEOTIDE SEQUENCE [LARGE SCALE GENOMIC DNA]</scope>
    <source>
        <strain evidence="3">26THWARD</strain>
    </source>
</reference>
<dbReference type="InterPro" id="IPR002560">
    <property type="entry name" value="Transposase_DDE"/>
</dbReference>
<dbReference type="PANTHER" id="PTHR33498">
    <property type="entry name" value="TRANSPOSASE FOR INSERTION SEQUENCE ELEMENT IS1557"/>
    <property type="match status" value="1"/>
</dbReference>
<dbReference type="InterPro" id="IPR047951">
    <property type="entry name" value="Transpos_ISL3"/>
</dbReference>
<evidence type="ECO:0000259" key="2">
    <source>
        <dbReference type="Pfam" id="PF01610"/>
    </source>
</evidence>
<dbReference type="AlphaFoldDB" id="A0A1V4AP50"/>
<name>A0A1V4AP50_9BACT</name>
<feature type="region of interest" description="Disordered" evidence="1">
    <location>
        <begin position="1"/>
        <end position="24"/>
    </location>
</feature>
<evidence type="ECO:0000313" key="4">
    <source>
        <dbReference type="Proteomes" id="UP000189681"/>
    </source>
</evidence>
<feature type="domain" description="Transposase IS204/IS1001/IS1096/IS1165 DDE" evidence="2">
    <location>
        <begin position="21"/>
        <end position="231"/>
    </location>
</feature>
<dbReference type="STRING" id="1004156.AYP45_17890"/>
<protein>
    <recommendedName>
        <fullName evidence="2">Transposase IS204/IS1001/IS1096/IS1165 DDE domain-containing protein</fullName>
    </recommendedName>
</protein>
<dbReference type="PANTHER" id="PTHR33498:SF1">
    <property type="entry name" value="TRANSPOSASE FOR INSERTION SEQUENCE ELEMENT IS1557"/>
    <property type="match status" value="1"/>
</dbReference>
<proteinExistence type="predicted"/>
<organism evidence="3 4">
    <name type="scientific">Candidatus Brocadia carolinensis</name>
    <dbReference type="NCBI Taxonomy" id="1004156"/>
    <lineage>
        <taxon>Bacteria</taxon>
        <taxon>Pseudomonadati</taxon>
        <taxon>Planctomycetota</taxon>
        <taxon>Candidatus Brocadiia</taxon>
        <taxon>Candidatus Brocadiales</taxon>
        <taxon>Candidatus Brocadiaceae</taxon>
        <taxon>Candidatus Brocadia</taxon>
    </lineage>
</organism>
<dbReference type="Proteomes" id="UP000189681">
    <property type="component" value="Unassembled WGS sequence"/>
</dbReference>
<sequence length="239" mass="28076">MEEGSYVSDRGKRFGEKATGGKDRSADSLDTFYEWLGHKRTKKIRLAVMDMWKAFEKSTRKNVPGVSVLYDKFHVMRHLAEALDTIRKQEYARLKGKDRSFIKGQKYTLLSNWENLTLDGRKALKKLFEANKRINIAYILRESFGQLWNYQSEGWARKFFDNGKESLKWQRLKPYEKFAEMIEKHGNGIAAYSKPENKVSLGFVEGLNNKIRVIQRRAYGLRAEEYLRLKILTCMLKEI</sequence>
<feature type="compositionally biased region" description="Basic and acidic residues" evidence="1">
    <location>
        <begin position="9"/>
        <end position="24"/>
    </location>
</feature>
<gene>
    <name evidence="3" type="ORF">AYP45_17890</name>
</gene>
<comment type="caution">
    <text evidence="3">The sequence shown here is derived from an EMBL/GenBank/DDBJ whole genome shotgun (WGS) entry which is preliminary data.</text>
</comment>